<evidence type="ECO:0000313" key="3">
    <source>
        <dbReference type="Proteomes" id="UP000250080"/>
    </source>
</evidence>
<sequence length="118" mass="13261">MCSRAPQPLRKSTVSLPSWWHSTASSNGLRWIYISQRLARTSLRSWVIWLPMRLWLSAIPLMAHARWVNASASCFVLGSPGPFATFCSRLMANWACISGFMILLLRLARALPCPMTPA</sequence>
<accession>A0A509MNN7</accession>
<keyword evidence="1" id="KW-1133">Transmembrane helix</keyword>
<dbReference type="AlphaFoldDB" id="A0A509MNN7"/>
<keyword evidence="1" id="KW-0812">Transmembrane</keyword>
<dbReference type="EMBL" id="LT618794">
    <property type="protein sequence ID" value="SCQ83288.1"/>
    <property type="molecule type" value="Genomic_DNA"/>
</dbReference>
<keyword evidence="1" id="KW-0472">Membrane</keyword>
<evidence type="ECO:0000256" key="1">
    <source>
        <dbReference type="SAM" id="Phobius"/>
    </source>
</evidence>
<protein>
    <submittedName>
        <fullName evidence="2">Uncharacterized protein</fullName>
    </submittedName>
</protein>
<proteinExistence type="predicted"/>
<organism evidence="2 3">
    <name type="scientific">Propionibacterium freudenreichii</name>
    <dbReference type="NCBI Taxonomy" id="1744"/>
    <lineage>
        <taxon>Bacteria</taxon>
        <taxon>Bacillati</taxon>
        <taxon>Actinomycetota</taxon>
        <taxon>Actinomycetes</taxon>
        <taxon>Propionibacteriales</taxon>
        <taxon>Propionibacteriaceae</taxon>
        <taxon>Propionibacterium</taxon>
    </lineage>
</organism>
<dbReference type="Proteomes" id="UP000250080">
    <property type="component" value="Chromosome II"/>
</dbReference>
<reference evidence="2 3" key="1">
    <citation type="submission" date="2016-09" db="EMBL/GenBank/DDBJ databases">
        <authorList>
            <person name="Laine KS P."/>
        </authorList>
    </citation>
    <scope>NUCLEOTIDE SEQUENCE [LARGE SCALE GENOMIC DNA]</scope>
    <source>
        <strain evidence="2">PFRJS-23</strain>
    </source>
</reference>
<feature type="transmembrane region" description="Helical" evidence="1">
    <location>
        <begin position="83"/>
        <end position="105"/>
    </location>
</feature>
<feature type="transmembrane region" description="Helical" evidence="1">
    <location>
        <begin position="46"/>
        <end position="63"/>
    </location>
</feature>
<name>A0A509MNN7_9ACTN</name>
<evidence type="ECO:0000313" key="2">
    <source>
        <dbReference type="EMBL" id="SCQ83288.1"/>
    </source>
</evidence>
<gene>
    <name evidence="2" type="ORF">PFR_JS23-PH_64</name>
</gene>